<evidence type="ECO:0000256" key="2">
    <source>
        <dbReference type="SAM" id="Phobius"/>
    </source>
</evidence>
<feature type="region of interest" description="Disordered" evidence="1">
    <location>
        <begin position="300"/>
        <end position="320"/>
    </location>
</feature>
<keyword evidence="2" id="KW-0812">Transmembrane</keyword>
<gene>
    <name evidence="3" type="ORF">CXR34_00335</name>
</gene>
<feature type="transmembrane region" description="Helical" evidence="2">
    <location>
        <begin position="7"/>
        <end position="29"/>
    </location>
</feature>
<name>A0A2K9DI74_9MICO</name>
<feature type="compositionally biased region" description="Basic and acidic residues" evidence="1">
    <location>
        <begin position="310"/>
        <end position="320"/>
    </location>
</feature>
<evidence type="ECO:0000313" key="4">
    <source>
        <dbReference type="Proteomes" id="UP000233276"/>
    </source>
</evidence>
<dbReference type="KEGG" id="mhos:CXR34_00335"/>
<dbReference type="EMBL" id="CP025299">
    <property type="protein sequence ID" value="AUG28058.1"/>
    <property type="molecule type" value="Genomic_DNA"/>
</dbReference>
<dbReference type="RefSeq" id="WP_067119702.1">
    <property type="nucleotide sequence ID" value="NZ_CP025299.1"/>
</dbReference>
<sequence length="320" mass="33235">MNAAGRLSLYGAGVVVAFGGAFGIAAAVVPDSAVANWTAAADDSSMADHAGMTGEDTAETATIPGVSLSGYGYELSPIAAPTGTGESGELSFQILDADGTALTAYESSHEKDLHLIVVRTDGTQFRHVHPTLDEATGTWTTSWEWTEAGSYRIYADFVPDVADGPDKVTLTRTVDVAGAFTPNPATATSTTSEVDGYTVTLDGDLTAGESSELTLSVTRDGQPVTTLQPYLGAFGHLVALRDGDLAYLHVHAEGDDPQDGDTAGPDIRFAAEAPTTGRYLLYLDFQVDGQVHTAEFVVDAGHGTGDTDTDDTHSDTGDGH</sequence>
<reference evidence="3 4" key="1">
    <citation type="submission" date="2017-12" db="EMBL/GenBank/DDBJ databases">
        <title>Isolation and characterization of estrogens degradatiion strain Microbacterium hominis SJTG1.</title>
        <authorList>
            <person name="Xiong W."/>
            <person name="Yin C."/>
            <person name="Zheng D."/>
            <person name="Liang R."/>
        </authorList>
    </citation>
    <scope>NUCLEOTIDE SEQUENCE [LARGE SCALE GENOMIC DNA]</scope>
    <source>
        <strain evidence="3 4">SJTG1</strain>
    </source>
</reference>
<keyword evidence="2" id="KW-0472">Membrane</keyword>
<protein>
    <submittedName>
        <fullName evidence="3">Heavy metal-binding domain-containing protein</fullName>
    </submittedName>
</protein>
<proteinExistence type="predicted"/>
<keyword evidence="2" id="KW-1133">Transmembrane helix</keyword>
<accession>A0A2K9DI74</accession>
<dbReference type="Proteomes" id="UP000233276">
    <property type="component" value="Chromosome"/>
</dbReference>
<evidence type="ECO:0000256" key="1">
    <source>
        <dbReference type="SAM" id="MobiDB-lite"/>
    </source>
</evidence>
<organism evidence="3 4">
    <name type="scientific">Microbacterium hominis</name>
    <dbReference type="NCBI Taxonomy" id="162426"/>
    <lineage>
        <taxon>Bacteria</taxon>
        <taxon>Bacillati</taxon>
        <taxon>Actinomycetota</taxon>
        <taxon>Actinomycetes</taxon>
        <taxon>Micrococcales</taxon>
        <taxon>Microbacteriaceae</taxon>
        <taxon>Microbacterium</taxon>
    </lineage>
</organism>
<evidence type="ECO:0000313" key="3">
    <source>
        <dbReference type="EMBL" id="AUG28058.1"/>
    </source>
</evidence>
<dbReference type="AlphaFoldDB" id="A0A2K9DI74"/>